<sequence>MEANQINEKMAKKLTDELKAIEISGPPSLFDMPMCVMHTIVDNLDAIDRLILRYVNRKLRNFVDNKKPIFKNVKVYSVVGGYNLVLGHDKSTIFYDSKGSGCIARCDGRRMRKINKSSLAALFGDLEWFPFDDFPFEHLVHVSCFELNLPRISVSVAIIIRDVLMKTAQFEYGKIRLYDLNNMDDPPDIEADVVRVFNPNFVDEYVTRPLQFKVEQFLVTIHKRSLRIKKIENPR</sequence>
<dbReference type="KEGG" id="cel:CELE_Y113G7B.1"/>
<gene>
    <name evidence="2 4" type="primary">fbxa-116</name>
    <name evidence="2" type="ORF">CELE_Y113G7B.1</name>
    <name evidence="4" type="ORF">Y113G7B.1</name>
</gene>
<dbReference type="Pfam" id="PF00646">
    <property type="entry name" value="F-box"/>
    <property type="match status" value="1"/>
</dbReference>
<dbReference type="AGR" id="WB:WBGene00013754"/>
<evidence type="ECO:0000259" key="1">
    <source>
        <dbReference type="PROSITE" id="PS50181"/>
    </source>
</evidence>
<name>Q9U2Y1_CAEEL</name>
<dbReference type="CTD" id="190968"/>
<dbReference type="AlphaFoldDB" id="Q9U2Y1"/>
<dbReference type="OrthoDB" id="5813884at2759"/>
<reference evidence="2 3" key="1">
    <citation type="journal article" date="1998" name="Science">
        <title>Genome sequence of the nematode C. elegans: a platform for investigating biology.</title>
        <authorList>
            <consortium name="The C. elegans sequencing consortium"/>
            <person name="Sulson J.E."/>
            <person name="Waterston R."/>
        </authorList>
    </citation>
    <scope>NUCLEOTIDE SEQUENCE [LARGE SCALE GENOMIC DNA]</scope>
    <source>
        <strain evidence="2 3">Bristol N2</strain>
    </source>
</reference>
<dbReference type="Proteomes" id="UP000001940">
    <property type="component" value="Chromosome V"/>
</dbReference>
<evidence type="ECO:0000313" key="4">
    <source>
        <dbReference type="WormBase" id="Y113G7B.1a"/>
    </source>
</evidence>
<proteinExistence type="predicted"/>
<dbReference type="InterPro" id="IPR002900">
    <property type="entry name" value="DUF38/FTH_CAE_spp"/>
</dbReference>
<dbReference type="SMART" id="SM00256">
    <property type="entry name" value="FBOX"/>
    <property type="match status" value="1"/>
</dbReference>
<dbReference type="InterPro" id="IPR001810">
    <property type="entry name" value="F-box_dom"/>
</dbReference>
<evidence type="ECO:0000313" key="3">
    <source>
        <dbReference type="Proteomes" id="UP000001940"/>
    </source>
</evidence>
<dbReference type="Pfam" id="PF01827">
    <property type="entry name" value="FTH"/>
    <property type="match status" value="1"/>
</dbReference>
<dbReference type="GeneID" id="190968"/>
<dbReference type="CDD" id="cd22150">
    <property type="entry name" value="F-box_CeFBXA-like"/>
    <property type="match status" value="1"/>
</dbReference>
<dbReference type="WormBase" id="Y113G7B.1a">
    <property type="protein sequence ID" value="CE35646"/>
    <property type="gene ID" value="WBGene00013754"/>
    <property type="gene designation" value="fbxa-116"/>
</dbReference>
<feature type="domain" description="F-box" evidence="1">
    <location>
        <begin position="26"/>
        <end position="73"/>
    </location>
</feature>
<dbReference type="EMBL" id="BX284605">
    <property type="protein sequence ID" value="CAB54324.2"/>
    <property type="molecule type" value="Genomic_DNA"/>
</dbReference>
<evidence type="ECO:0000313" key="2">
    <source>
        <dbReference type="EMBL" id="CAB54324.2"/>
    </source>
</evidence>
<dbReference type="PIR" id="T26436">
    <property type="entry name" value="T26436"/>
</dbReference>
<dbReference type="RefSeq" id="NP_001041184.1">
    <property type="nucleotide sequence ID" value="NM_001047719.1"/>
</dbReference>
<dbReference type="PROSITE" id="PS50181">
    <property type="entry name" value="FBOX"/>
    <property type="match status" value="1"/>
</dbReference>
<dbReference type="HOGENOM" id="CLU_030831_3_0_1"/>
<accession>Q9U2Y1</accession>
<protein>
    <submittedName>
        <fullName evidence="2">F-box domain-containing protein</fullName>
    </submittedName>
</protein>
<keyword evidence="3" id="KW-1185">Reference proteome</keyword>
<organism evidence="2 3">
    <name type="scientific">Caenorhabditis elegans</name>
    <dbReference type="NCBI Taxonomy" id="6239"/>
    <lineage>
        <taxon>Eukaryota</taxon>
        <taxon>Metazoa</taxon>
        <taxon>Ecdysozoa</taxon>
        <taxon>Nematoda</taxon>
        <taxon>Chromadorea</taxon>
        <taxon>Rhabditida</taxon>
        <taxon>Rhabditina</taxon>
        <taxon>Rhabditomorpha</taxon>
        <taxon>Rhabditoidea</taxon>
        <taxon>Rhabditidae</taxon>
        <taxon>Peloderinae</taxon>
        <taxon>Caenorhabditis</taxon>
    </lineage>
</organism>
<dbReference type="UCSC" id="Y113G7B.1a">
    <property type="organism name" value="c. elegans"/>
</dbReference>